<evidence type="ECO:0000256" key="2">
    <source>
        <dbReference type="ARBA" id="ARBA00004651"/>
    </source>
</evidence>
<keyword evidence="13" id="KW-1133">Transmembrane helix</keyword>
<feature type="coiled-coil region" evidence="12">
    <location>
        <begin position="54"/>
        <end position="104"/>
    </location>
</feature>
<dbReference type="InterPro" id="IPR004358">
    <property type="entry name" value="Sig_transdc_His_kin-like_C"/>
</dbReference>
<dbReference type="EC" id="2.7.13.3" evidence="3"/>
<evidence type="ECO:0000256" key="8">
    <source>
        <dbReference type="ARBA" id="ARBA00022777"/>
    </source>
</evidence>
<comment type="catalytic activity">
    <reaction evidence="1">
        <text>ATP + protein L-histidine = ADP + protein N-phospho-L-histidine.</text>
        <dbReference type="EC" id="2.7.13.3"/>
    </reaction>
</comment>
<evidence type="ECO:0000256" key="10">
    <source>
        <dbReference type="ARBA" id="ARBA00023012"/>
    </source>
</evidence>
<evidence type="ECO:0000256" key="11">
    <source>
        <dbReference type="ARBA" id="ARBA00023136"/>
    </source>
</evidence>
<accession>A0A198AKS8</accession>
<evidence type="ECO:0000259" key="15">
    <source>
        <dbReference type="PROSITE" id="PS50885"/>
    </source>
</evidence>
<feature type="transmembrane region" description="Helical" evidence="13">
    <location>
        <begin position="21"/>
        <end position="42"/>
    </location>
</feature>
<dbReference type="PANTHER" id="PTHR34220:SF7">
    <property type="entry name" value="SENSOR HISTIDINE KINASE YPDA"/>
    <property type="match status" value="1"/>
</dbReference>
<feature type="domain" description="HAMP" evidence="15">
    <location>
        <begin position="310"/>
        <end position="366"/>
    </location>
</feature>
<dbReference type="Gene3D" id="6.10.340.10">
    <property type="match status" value="1"/>
</dbReference>
<dbReference type="RefSeq" id="WP_068662253.1">
    <property type="nucleotide sequence ID" value="NZ_LYPB01000046.1"/>
</dbReference>
<dbReference type="Pfam" id="PF06580">
    <property type="entry name" value="His_kinase"/>
    <property type="match status" value="1"/>
</dbReference>
<dbReference type="EMBL" id="LYPB01000046">
    <property type="protein sequence ID" value="OAS22114.1"/>
    <property type="molecule type" value="Genomic_DNA"/>
</dbReference>
<dbReference type="CDD" id="cd06225">
    <property type="entry name" value="HAMP"/>
    <property type="match status" value="1"/>
</dbReference>
<keyword evidence="10" id="KW-0902">Two-component regulatory system</keyword>
<dbReference type="Gene3D" id="3.30.565.10">
    <property type="entry name" value="Histidine kinase-like ATPase, C-terminal domain"/>
    <property type="match status" value="1"/>
</dbReference>
<sequence length="583" mass="66476">MTDRFRRISFRDMKIKHKLMVVMMLLILFFCLVVMSCLQYIFHAYDEMLYAQSAQTINNSIGDIENEIRNIEKLSLTIATDSRIQEQLSKVKEMTNEYDRAQTLTDFKNKIFVYMLTEKHISSIHFMNNSGYSLMVGQSAQIPDESKMEEVLIKARQAKGGNVWVDPDAAHPYLLAAREIRSTGSDLLEPLGTLIFQVNIASVVHQHQTVTKGSGYLYIWKSDQPVYTSDAGFQPSVAMMDAKQGYTIQKVGGLSSFIAYTTSKETGWTYFSILSYNDIFKKKNDLRFALLVVVFLLFITVIAISYGFARGITKPIERLTQQMRYAEKGDFEWIVTNSLDSDRSDEVGYLQKRFFIMIRRIDTLIEENYTRQMLLKDTEYRALQAQINPHFLYNTLTSINWMARTSGQAAISRMVEALSRLLRNAISNNMQVITLGEEIGLIQDYMSIQKVRFESELHFLLDIDESFNGYRIPKMSIQPIVENAIKHGLENMLGDCTITIAAVEWEEGIDISITDNGPGMDEIALEQLRKFEIPSKGTGIGLKNIHERLRLMFGESAGLHFNSRVGMGTTVTIKLPKESGSDV</sequence>
<keyword evidence="11 13" id="KW-0472">Membrane</keyword>
<evidence type="ECO:0000256" key="3">
    <source>
        <dbReference type="ARBA" id="ARBA00012438"/>
    </source>
</evidence>
<dbReference type="SUPFAM" id="SSF55874">
    <property type="entry name" value="ATPase domain of HSP90 chaperone/DNA topoisomerase II/histidine kinase"/>
    <property type="match status" value="1"/>
</dbReference>
<dbReference type="PROSITE" id="PS50885">
    <property type="entry name" value="HAMP"/>
    <property type="match status" value="1"/>
</dbReference>
<dbReference type="STRING" id="1850517.A8708_33615"/>
<evidence type="ECO:0000256" key="12">
    <source>
        <dbReference type="SAM" id="Coils"/>
    </source>
</evidence>
<evidence type="ECO:0000256" key="7">
    <source>
        <dbReference type="ARBA" id="ARBA00022741"/>
    </source>
</evidence>
<dbReference type="OrthoDB" id="9776552at2"/>
<evidence type="ECO:0000256" key="13">
    <source>
        <dbReference type="SAM" id="Phobius"/>
    </source>
</evidence>
<evidence type="ECO:0000313" key="17">
    <source>
        <dbReference type="Proteomes" id="UP000078454"/>
    </source>
</evidence>
<comment type="subcellular location">
    <subcellularLocation>
        <location evidence="2">Cell membrane</location>
        <topology evidence="2">Multi-pass membrane protein</topology>
    </subcellularLocation>
</comment>
<dbReference type="PROSITE" id="PS50109">
    <property type="entry name" value="HIS_KIN"/>
    <property type="match status" value="1"/>
</dbReference>
<dbReference type="InterPro" id="IPR003660">
    <property type="entry name" value="HAMP_dom"/>
</dbReference>
<evidence type="ECO:0000256" key="4">
    <source>
        <dbReference type="ARBA" id="ARBA00022475"/>
    </source>
</evidence>
<keyword evidence="5" id="KW-0597">Phosphoprotein</keyword>
<proteinExistence type="predicted"/>
<dbReference type="GO" id="GO:0005886">
    <property type="term" value="C:plasma membrane"/>
    <property type="evidence" value="ECO:0007669"/>
    <property type="project" value="UniProtKB-SubCell"/>
</dbReference>
<keyword evidence="7" id="KW-0547">Nucleotide-binding</keyword>
<reference evidence="16 17" key="1">
    <citation type="submission" date="2016-05" db="EMBL/GenBank/DDBJ databases">
        <title>Paenibacillus sp. 1ZS3-15 nov., isolated from the rhizosphere soil.</title>
        <authorList>
            <person name="Zhang X.X."/>
            <person name="Zhang J."/>
        </authorList>
    </citation>
    <scope>NUCLEOTIDE SEQUENCE [LARGE SCALE GENOMIC DNA]</scope>
    <source>
        <strain evidence="16 17">1ZS3-15</strain>
    </source>
</reference>
<keyword evidence="13" id="KW-0812">Transmembrane</keyword>
<dbReference type="AlphaFoldDB" id="A0A198AKS8"/>
<evidence type="ECO:0000256" key="9">
    <source>
        <dbReference type="ARBA" id="ARBA00022840"/>
    </source>
</evidence>
<evidence type="ECO:0000256" key="1">
    <source>
        <dbReference type="ARBA" id="ARBA00000085"/>
    </source>
</evidence>
<dbReference type="PRINTS" id="PR00344">
    <property type="entry name" value="BCTRLSENSOR"/>
</dbReference>
<feature type="transmembrane region" description="Helical" evidence="13">
    <location>
        <begin position="288"/>
        <end position="309"/>
    </location>
</feature>
<feature type="domain" description="Histidine kinase" evidence="14">
    <location>
        <begin position="477"/>
        <end position="579"/>
    </location>
</feature>
<dbReference type="Pfam" id="PF02518">
    <property type="entry name" value="HATPase_c"/>
    <property type="match status" value="1"/>
</dbReference>
<dbReference type="InterPro" id="IPR003594">
    <property type="entry name" value="HATPase_dom"/>
</dbReference>
<dbReference type="InterPro" id="IPR050640">
    <property type="entry name" value="Bact_2-comp_sensor_kinase"/>
</dbReference>
<dbReference type="SMART" id="SM00387">
    <property type="entry name" value="HATPase_c"/>
    <property type="match status" value="1"/>
</dbReference>
<dbReference type="GO" id="GO:0005524">
    <property type="term" value="F:ATP binding"/>
    <property type="evidence" value="ECO:0007669"/>
    <property type="project" value="UniProtKB-KW"/>
</dbReference>
<dbReference type="GO" id="GO:0000155">
    <property type="term" value="F:phosphorelay sensor kinase activity"/>
    <property type="evidence" value="ECO:0007669"/>
    <property type="project" value="InterPro"/>
</dbReference>
<organism evidence="16 17">
    <name type="scientific">Paenibacillus oryzisoli</name>
    <dbReference type="NCBI Taxonomy" id="1850517"/>
    <lineage>
        <taxon>Bacteria</taxon>
        <taxon>Bacillati</taxon>
        <taxon>Bacillota</taxon>
        <taxon>Bacilli</taxon>
        <taxon>Bacillales</taxon>
        <taxon>Paenibacillaceae</taxon>
        <taxon>Paenibacillus</taxon>
    </lineage>
</organism>
<keyword evidence="8" id="KW-0418">Kinase</keyword>
<name>A0A198AKS8_9BACL</name>
<gene>
    <name evidence="16" type="ORF">A8708_33615</name>
</gene>
<evidence type="ECO:0000256" key="6">
    <source>
        <dbReference type="ARBA" id="ARBA00022679"/>
    </source>
</evidence>
<dbReference type="InterPro" id="IPR010559">
    <property type="entry name" value="Sig_transdc_His_kin_internal"/>
</dbReference>
<comment type="caution">
    <text evidence="16">The sequence shown here is derived from an EMBL/GenBank/DDBJ whole genome shotgun (WGS) entry which is preliminary data.</text>
</comment>
<dbReference type="Proteomes" id="UP000078454">
    <property type="component" value="Unassembled WGS sequence"/>
</dbReference>
<keyword evidence="17" id="KW-1185">Reference proteome</keyword>
<dbReference type="InterPro" id="IPR036890">
    <property type="entry name" value="HATPase_C_sf"/>
</dbReference>
<keyword evidence="4" id="KW-1003">Cell membrane</keyword>
<keyword evidence="9" id="KW-0067">ATP-binding</keyword>
<evidence type="ECO:0000256" key="5">
    <source>
        <dbReference type="ARBA" id="ARBA00022553"/>
    </source>
</evidence>
<dbReference type="SUPFAM" id="SSF158472">
    <property type="entry name" value="HAMP domain-like"/>
    <property type="match status" value="1"/>
</dbReference>
<keyword evidence="6" id="KW-0808">Transferase</keyword>
<evidence type="ECO:0000259" key="14">
    <source>
        <dbReference type="PROSITE" id="PS50109"/>
    </source>
</evidence>
<evidence type="ECO:0000313" key="16">
    <source>
        <dbReference type="EMBL" id="OAS22114.1"/>
    </source>
</evidence>
<protein>
    <recommendedName>
        <fullName evidence="3">histidine kinase</fullName>
        <ecNumber evidence="3">2.7.13.3</ecNumber>
    </recommendedName>
</protein>
<keyword evidence="12" id="KW-0175">Coiled coil</keyword>
<dbReference type="InterPro" id="IPR005467">
    <property type="entry name" value="His_kinase_dom"/>
</dbReference>
<dbReference type="PANTHER" id="PTHR34220">
    <property type="entry name" value="SENSOR HISTIDINE KINASE YPDA"/>
    <property type="match status" value="1"/>
</dbReference>